<dbReference type="PANTHER" id="PTHR12001:SF85">
    <property type="entry name" value="SHORT CHAIN ISOPRENYL DIPHOSPHATE SYNTHASE"/>
    <property type="match status" value="1"/>
</dbReference>
<dbReference type="SFLD" id="SFLDS00005">
    <property type="entry name" value="Isoprenoid_Synthase_Type_I"/>
    <property type="match status" value="1"/>
</dbReference>
<evidence type="ECO:0000256" key="1">
    <source>
        <dbReference type="ARBA" id="ARBA00001946"/>
    </source>
</evidence>
<dbReference type="InterPro" id="IPR033749">
    <property type="entry name" value="Polyprenyl_synt_CS"/>
</dbReference>
<proteinExistence type="inferred from homology"/>
<dbReference type="AlphaFoldDB" id="A0A0F7FG24"/>
<dbReference type="KEGG" id="thf:MA03_00890"/>
<keyword evidence="4" id="KW-0479">Metal-binding</keyword>
<evidence type="ECO:0000313" key="7">
    <source>
        <dbReference type="EMBL" id="AKG38137.1"/>
    </source>
</evidence>
<evidence type="ECO:0000256" key="2">
    <source>
        <dbReference type="ARBA" id="ARBA00006706"/>
    </source>
</evidence>
<dbReference type="InterPro" id="IPR008949">
    <property type="entry name" value="Isoprenoid_synthase_dom_sf"/>
</dbReference>
<keyword evidence="3 6" id="KW-0808">Transferase</keyword>
<dbReference type="InterPro" id="IPR000092">
    <property type="entry name" value="Polyprenyl_synt"/>
</dbReference>
<dbReference type="SUPFAM" id="SSF48576">
    <property type="entry name" value="Terpenoid synthases"/>
    <property type="match status" value="1"/>
</dbReference>
<evidence type="ECO:0000256" key="6">
    <source>
        <dbReference type="RuleBase" id="RU004466"/>
    </source>
</evidence>
<evidence type="ECO:0000256" key="4">
    <source>
        <dbReference type="ARBA" id="ARBA00022723"/>
    </source>
</evidence>
<gene>
    <name evidence="7" type="ORF">MA03_00890</name>
</gene>
<dbReference type="RefSeq" id="WP_052883471.1">
    <property type="nucleotide sequence ID" value="NZ_CP009961.1"/>
</dbReference>
<dbReference type="Pfam" id="PF00348">
    <property type="entry name" value="polyprenyl_synt"/>
    <property type="match status" value="1"/>
</dbReference>
<dbReference type="STRING" id="1550241.MA03_00890"/>
<reference evidence="7 8" key="1">
    <citation type="journal article" date="2015" name="Stand. Genomic Sci.">
        <title>Complete genome sequence of and proposal of Thermofilum uzonense sp. nov. a novel hyperthermophilic crenarchaeon and emended description of the genus Thermofilum.</title>
        <authorList>
            <person name="Toshchakov S.V."/>
            <person name="Korzhenkov A.A."/>
            <person name="Samarov N.I."/>
            <person name="Mazunin I.O."/>
            <person name="Mozhey O.I."/>
            <person name="Shmyr I.S."/>
            <person name="Derbikova K.S."/>
            <person name="Taranov E.A."/>
            <person name="Dominova I.N."/>
            <person name="Bonch-Osmolovskaya E.A."/>
            <person name="Patrushev M.V."/>
            <person name="Podosokorskaya O.A."/>
            <person name="Kublanov I.V."/>
        </authorList>
    </citation>
    <scope>NUCLEOTIDE SEQUENCE [LARGE SCALE GENOMIC DNA]</scope>
    <source>
        <strain evidence="7 8">1807-2</strain>
    </source>
</reference>
<comment type="cofactor">
    <cofactor evidence="1">
        <name>Mg(2+)</name>
        <dbReference type="ChEBI" id="CHEBI:18420"/>
    </cofactor>
</comment>
<dbReference type="PANTHER" id="PTHR12001">
    <property type="entry name" value="GERANYLGERANYL PYROPHOSPHATE SYNTHASE"/>
    <property type="match status" value="1"/>
</dbReference>
<keyword evidence="8" id="KW-1185">Reference proteome</keyword>
<dbReference type="EMBL" id="CP009961">
    <property type="protein sequence ID" value="AKG38137.1"/>
    <property type="molecule type" value="Genomic_DNA"/>
</dbReference>
<accession>A0A0F7FG24</accession>
<dbReference type="GO" id="GO:0004659">
    <property type="term" value="F:prenyltransferase activity"/>
    <property type="evidence" value="ECO:0007669"/>
    <property type="project" value="InterPro"/>
</dbReference>
<dbReference type="HOGENOM" id="CLU_951940_0_0_2"/>
<dbReference type="Proteomes" id="UP000067434">
    <property type="component" value="Chromosome"/>
</dbReference>
<dbReference type="PROSITE" id="PS00723">
    <property type="entry name" value="POLYPRENYL_SYNTHASE_1"/>
    <property type="match status" value="1"/>
</dbReference>
<dbReference type="GO" id="GO:0008299">
    <property type="term" value="P:isoprenoid biosynthetic process"/>
    <property type="evidence" value="ECO:0007669"/>
    <property type="project" value="InterPro"/>
</dbReference>
<dbReference type="PROSITE" id="PS00444">
    <property type="entry name" value="POLYPRENYL_SYNTHASE_2"/>
    <property type="match status" value="1"/>
</dbReference>
<evidence type="ECO:0000313" key="8">
    <source>
        <dbReference type="Proteomes" id="UP000067434"/>
    </source>
</evidence>
<dbReference type="OrthoDB" id="26738at2157"/>
<evidence type="ECO:0008006" key="9">
    <source>
        <dbReference type="Google" id="ProtNLM"/>
    </source>
</evidence>
<dbReference type="Gene3D" id="1.10.600.10">
    <property type="entry name" value="Farnesyl Diphosphate Synthase"/>
    <property type="match status" value="1"/>
</dbReference>
<evidence type="ECO:0000256" key="5">
    <source>
        <dbReference type="ARBA" id="ARBA00022842"/>
    </source>
</evidence>
<evidence type="ECO:0000256" key="3">
    <source>
        <dbReference type="ARBA" id="ARBA00022679"/>
    </source>
</evidence>
<protein>
    <recommendedName>
        <fullName evidence="9">Polyprenyl synthetase</fullName>
    </recommendedName>
</protein>
<keyword evidence="5" id="KW-0460">Magnesium</keyword>
<organism evidence="7 8">
    <name type="scientific">Infirmifilum uzonense</name>
    <dbReference type="NCBI Taxonomy" id="1550241"/>
    <lineage>
        <taxon>Archaea</taxon>
        <taxon>Thermoproteota</taxon>
        <taxon>Thermoprotei</taxon>
        <taxon>Thermofilales</taxon>
        <taxon>Thermofilaceae</taxon>
        <taxon>Infirmifilum</taxon>
    </lineage>
</organism>
<comment type="similarity">
    <text evidence="2 6">Belongs to the FPP/GGPP synthase family.</text>
</comment>
<sequence>MLNAVTVYSRMSVLREMLEAYIQDTLSKEIPYEEVFYALKGGKALRGTLALFMAECLGGDPSIALPIAFALELMHSASLIHDDIIDKSEVRRGRESFWKKYGLEKSIIYPHVLMATAIKYVSKAGIEAVRESMDAWRKAAIGQIWDMEILKGERGVASYIDIVAYKTGAVFEASSVLPLYALGLDGGIISTAKKFGLSLGSAYQILDDLSDIEKGEKSSGSVLKLLEESGGEVYPYALNLFKEELDKILKNAAELSIKLAYYARYSLETFLQETSDETHQKILGIINSRWTYWGLPDYR</sequence>
<dbReference type="GO" id="GO:0046872">
    <property type="term" value="F:metal ion binding"/>
    <property type="evidence" value="ECO:0007669"/>
    <property type="project" value="UniProtKB-KW"/>
</dbReference>
<dbReference type="PATRIC" id="fig|1550241.5.peg.180"/>
<dbReference type="GeneID" id="25400743"/>
<name>A0A0F7FG24_9CREN</name>